<keyword evidence="9" id="KW-0732">Signal</keyword>
<protein>
    <submittedName>
        <fullName evidence="12">Defensin-like</fullName>
    </submittedName>
</protein>
<dbReference type="OrthoDB" id="7553205at2759"/>
<evidence type="ECO:0000256" key="3">
    <source>
        <dbReference type="ARBA" id="ARBA00022529"/>
    </source>
</evidence>
<dbReference type="Gene3D" id="3.30.30.10">
    <property type="entry name" value="Knottin, scorpion toxin-like"/>
    <property type="match status" value="1"/>
</dbReference>
<keyword evidence="4" id="KW-0399">Innate immunity</keyword>
<dbReference type="GO" id="GO:0006959">
    <property type="term" value="P:humoral immune response"/>
    <property type="evidence" value="ECO:0007669"/>
    <property type="project" value="TreeGrafter"/>
</dbReference>
<evidence type="ECO:0000256" key="1">
    <source>
        <dbReference type="ARBA" id="ARBA00004613"/>
    </source>
</evidence>
<evidence type="ECO:0000256" key="8">
    <source>
        <dbReference type="ARBA" id="ARBA00023157"/>
    </source>
</evidence>
<feature type="signal peptide" evidence="9">
    <location>
        <begin position="1"/>
        <end position="17"/>
    </location>
</feature>
<dbReference type="PANTHER" id="PTHR13645">
    <property type="entry name" value="DEFENSIN"/>
    <property type="match status" value="1"/>
</dbReference>
<reference evidence="12" key="1">
    <citation type="submission" date="2025-08" db="UniProtKB">
        <authorList>
            <consortium name="RefSeq"/>
        </authorList>
    </citation>
    <scope>IDENTIFICATION</scope>
    <source>
        <tissue evidence="12">Whole body</tissue>
    </source>
</reference>
<evidence type="ECO:0000256" key="2">
    <source>
        <dbReference type="ARBA" id="ARBA00022525"/>
    </source>
</evidence>
<dbReference type="SUPFAM" id="SSF57095">
    <property type="entry name" value="Scorpion toxin-like"/>
    <property type="match status" value="1"/>
</dbReference>
<evidence type="ECO:0000256" key="6">
    <source>
        <dbReference type="ARBA" id="ARBA00022940"/>
    </source>
</evidence>
<keyword evidence="8" id="KW-1015">Disulfide bond</keyword>
<feature type="chain" id="PRO_5027059697" evidence="9">
    <location>
        <begin position="18"/>
        <end position="99"/>
    </location>
</feature>
<dbReference type="GO" id="GO:0050830">
    <property type="term" value="P:defense response to Gram-positive bacterium"/>
    <property type="evidence" value="ECO:0007669"/>
    <property type="project" value="UniProtKB-ARBA"/>
</dbReference>
<dbReference type="PROSITE" id="PS51378">
    <property type="entry name" value="INVERT_DEFENSINS"/>
    <property type="match status" value="1"/>
</dbReference>
<keyword evidence="3" id="KW-0929">Antimicrobial</keyword>
<evidence type="ECO:0000256" key="9">
    <source>
        <dbReference type="SAM" id="SignalP"/>
    </source>
</evidence>
<sequence length="99" mass="11015">MKIYVFTLLVVAAVTFARQLPVKDLNKDEVLVDIAYWPVIYGGESVEEHHRERRITCDLLDGTGVGHSACAANCIARNRRGGHCNSKGVCVCRKDKWIG</sequence>
<keyword evidence="6" id="KW-0211">Defensin</keyword>
<evidence type="ECO:0000256" key="5">
    <source>
        <dbReference type="ARBA" id="ARBA00022859"/>
    </source>
</evidence>
<evidence type="ECO:0000313" key="11">
    <source>
        <dbReference type="Proteomes" id="UP000504618"/>
    </source>
</evidence>
<dbReference type="Proteomes" id="UP000504618">
    <property type="component" value="Unplaced"/>
</dbReference>
<keyword evidence="7" id="KW-0044">Antibiotic</keyword>
<dbReference type="RefSeq" id="XP_024888752.1">
    <property type="nucleotide sequence ID" value="XM_025032984.1"/>
</dbReference>
<keyword evidence="5" id="KW-0391">Immunity</keyword>
<keyword evidence="11" id="KW-1185">Reference proteome</keyword>
<comment type="subcellular location">
    <subcellularLocation>
        <location evidence="1">Secreted</location>
    </subcellularLocation>
</comment>
<dbReference type="GO" id="GO:0045087">
    <property type="term" value="P:innate immune response"/>
    <property type="evidence" value="ECO:0007669"/>
    <property type="project" value="UniProtKB-KW"/>
</dbReference>
<dbReference type="CDD" id="cd21806">
    <property type="entry name" value="DEFL_defensin-like"/>
    <property type="match status" value="1"/>
</dbReference>
<evidence type="ECO:0000259" key="10">
    <source>
        <dbReference type="PROSITE" id="PS51378"/>
    </source>
</evidence>
<dbReference type="Pfam" id="PF01097">
    <property type="entry name" value="Defensin_2"/>
    <property type="match status" value="1"/>
</dbReference>
<evidence type="ECO:0000313" key="12">
    <source>
        <dbReference type="RefSeq" id="XP_024888752.1"/>
    </source>
</evidence>
<evidence type="ECO:0000256" key="7">
    <source>
        <dbReference type="ARBA" id="ARBA00023022"/>
    </source>
</evidence>
<dbReference type="PANTHER" id="PTHR13645:SF0">
    <property type="entry name" value="DEFENSIN"/>
    <property type="match status" value="1"/>
</dbReference>
<dbReference type="GO" id="GO:0005615">
    <property type="term" value="C:extracellular space"/>
    <property type="evidence" value="ECO:0007669"/>
    <property type="project" value="TreeGrafter"/>
</dbReference>
<accession>A0A6J1R285</accession>
<dbReference type="FunFam" id="3.30.30.10:FF:000005">
    <property type="entry name" value="Defensin"/>
    <property type="match status" value="1"/>
</dbReference>
<dbReference type="GeneID" id="112465437"/>
<dbReference type="InterPro" id="IPR036574">
    <property type="entry name" value="Scorpion_toxin-like_sf"/>
</dbReference>
<organism evidence="11 12">
    <name type="scientific">Temnothorax curvispinosus</name>
    <dbReference type="NCBI Taxonomy" id="300111"/>
    <lineage>
        <taxon>Eukaryota</taxon>
        <taxon>Metazoa</taxon>
        <taxon>Ecdysozoa</taxon>
        <taxon>Arthropoda</taxon>
        <taxon>Hexapoda</taxon>
        <taxon>Insecta</taxon>
        <taxon>Pterygota</taxon>
        <taxon>Neoptera</taxon>
        <taxon>Endopterygota</taxon>
        <taxon>Hymenoptera</taxon>
        <taxon>Apocrita</taxon>
        <taxon>Aculeata</taxon>
        <taxon>Formicoidea</taxon>
        <taxon>Formicidae</taxon>
        <taxon>Myrmicinae</taxon>
        <taxon>Temnothorax</taxon>
    </lineage>
</organism>
<feature type="domain" description="Invertebrate defensins family profile" evidence="10">
    <location>
        <begin position="54"/>
        <end position="94"/>
    </location>
</feature>
<dbReference type="AlphaFoldDB" id="A0A6J1R285"/>
<gene>
    <name evidence="12" type="primary">LOC112465437</name>
</gene>
<name>A0A6J1R285_9HYME</name>
<dbReference type="InterPro" id="IPR001542">
    <property type="entry name" value="Defensin_invertebrate/fungal"/>
</dbReference>
<keyword evidence="2" id="KW-0964">Secreted</keyword>
<proteinExistence type="predicted"/>
<evidence type="ECO:0000256" key="4">
    <source>
        <dbReference type="ARBA" id="ARBA00022588"/>
    </source>
</evidence>